<dbReference type="AlphaFoldDB" id="A0A409WYH0"/>
<keyword evidence="3" id="KW-1185">Reference proteome</keyword>
<dbReference type="EMBL" id="NHYE01004604">
    <property type="protein sequence ID" value="PPQ83574.1"/>
    <property type="molecule type" value="Genomic_DNA"/>
</dbReference>
<proteinExistence type="predicted"/>
<comment type="caution">
    <text evidence="2">The sequence shown here is derived from an EMBL/GenBank/DDBJ whole genome shotgun (WGS) entry which is preliminary data.</text>
</comment>
<sequence length="147" mass="15928">MHAVVQSLTEIRRWLHRGPPLNAFIPDNAQTALVSGVTHLALLLNGPLGEHTTSRHLGGDFANQVIQAAFIRTPLYGRDESDYDTDLSRDSRETPAPSEDETVRMRVDPPQPASLALITSANASSSSQQPSSSRRATRSEKGKGNAD</sequence>
<evidence type="ECO:0000256" key="1">
    <source>
        <dbReference type="SAM" id="MobiDB-lite"/>
    </source>
</evidence>
<dbReference type="Proteomes" id="UP000284706">
    <property type="component" value="Unassembled WGS sequence"/>
</dbReference>
<feature type="compositionally biased region" description="Basic and acidic residues" evidence="1">
    <location>
        <begin position="137"/>
        <end position="147"/>
    </location>
</feature>
<feature type="region of interest" description="Disordered" evidence="1">
    <location>
        <begin position="77"/>
        <end position="147"/>
    </location>
</feature>
<protein>
    <submittedName>
        <fullName evidence="2">Uncharacterized protein</fullName>
    </submittedName>
</protein>
<reference evidence="2 3" key="1">
    <citation type="journal article" date="2018" name="Evol. Lett.">
        <title>Horizontal gene cluster transfer increased hallucinogenic mushroom diversity.</title>
        <authorList>
            <person name="Reynolds H.T."/>
            <person name="Vijayakumar V."/>
            <person name="Gluck-Thaler E."/>
            <person name="Korotkin H.B."/>
            <person name="Matheny P.B."/>
            <person name="Slot J.C."/>
        </authorList>
    </citation>
    <scope>NUCLEOTIDE SEQUENCE [LARGE SCALE GENOMIC DNA]</scope>
    <source>
        <strain evidence="2 3">SRW20</strain>
    </source>
</reference>
<organism evidence="2 3">
    <name type="scientific">Gymnopilus dilepis</name>
    <dbReference type="NCBI Taxonomy" id="231916"/>
    <lineage>
        <taxon>Eukaryota</taxon>
        <taxon>Fungi</taxon>
        <taxon>Dikarya</taxon>
        <taxon>Basidiomycota</taxon>
        <taxon>Agaricomycotina</taxon>
        <taxon>Agaricomycetes</taxon>
        <taxon>Agaricomycetidae</taxon>
        <taxon>Agaricales</taxon>
        <taxon>Agaricineae</taxon>
        <taxon>Hymenogastraceae</taxon>
        <taxon>Gymnopilus</taxon>
    </lineage>
</organism>
<name>A0A409WYH0_9AGAR</name>
<gene>
    <name evidence="2" type="ORF">CVT26_004004</name>
</gene>
<feature type="compositionally biased region" description="Low complexity" evidence="1">
    <location>
        <begin position="113"/>
        <end position="134"/>
    </location>
</feature>
<accession>A0A409WYH0</accession>
<evidence type="ECO:0000313" key="3">
    <source>
        <dbReference type="Proteomes" id="UP000284706"/>
    </source>
</evidence>
<dbReference type="InParanoid" id="A0A409WYH0"/>
<evidence type="ECO:0000313" key="2">
    <source>
        <dbReference type="EMBL" id="PPQ83574.1"/>
    </source>
</evidence>